<keyword evidence="6 10" id="KW-0418">Kinase</keyword>
<evidence type="ECO:0000256" key="8">
    <source>
        <dbReference type="ARBA" id="ARBA00022909"/>
    </source>
</evidence>
<dbReference type="GO" id="GO:0016301">
    <property type="term" value="F:kinase activity"/>
    <property type="evidence" value="ECO:0007669"/>
    <property type="project" value="UniProtKB-KW"/>
</dbReference>
<dbReference type="CDD" id="cd00483">
    <property type="entry name" value="HPPK"/>
    <property type="match status" value="1"/>
</dbReference>
<dbReference type="SUPFAM" id="SSF55083">
    <property type="entry name" value="6-hydroxymethyl-7,8-dihydropterin pyrophosphokinase, HPPK"/>
    <property type="match status" value="1"/>
</dbReference>
<comment type="catalytic activity">
    <reaction evidence="1">
        <text>6-hydroxymethyl-7,8-dihydropterin + ATP = (7,8-dihydropterin-6-yl)methyl diphosphate + AMP + H(+)</text>
        <dbReference type="Rhea" id="RHEA:11412"/>
        <dbReference type="ChEBI" id="CHEBI:15378"/>
        <dbReference type="ChEBI" id="CHEBI:30616"/>
        <dbReference type="ChEBI" id="CHEBI:44841"/>
        <dbReference type="ChEBI" id="CHEBI:72950"/>
        <dbReference type="ChEBI" id="CHEBI:456215"/>
        <dbReference type="EC" id="2.7.6.3"/>
    </reaction>
</comment>
<evidence type="ECO:0000259" key="9">
    <source>
        <dbReference type="PROSITE" id="PS00794"/>
    </source>
</evidence>
<protein>
    <recommendedName>
        <fullName evidence="3">2-amino-4-hydroxy-6-hydroxymethyldihydropteridine diphosphokinase</fullName>
        <ecNumber evidence="3">2.7.6.3</ecNumber>
    </recommendedName>
</protein>
<dbReference type="GO" id="GO:0046654">
    <property type="term" value="P:tetrahydrofolate biosynthetic process"/>
    <property type="evidence" value="ECO:0007669"/>
    <property type="project" value="UniProtKB-UniPathway"/>
</dbReference>
<keyword evidence="7" id="KW-0067">ATP-binding</keyword>
<dbReference type="AlphaFoldDB" id="F7NL28"/>
<evidence type="ECO:0000256" key="2">
    <source>
        <dbReference type="ARBA" id="ARBA00005051"/>
    </source>
</evidence>
<organism evidence="10 11">
    <name type="scientific">Acetonema longum DSM 6540</name>
    <dbReference type="NCBI Taxonomy" id="1009370"/>
    <lineage>
        <taxon>Bacteria</taxon>
        <taxon>Bacillati</taxon>
        <taxon>Bacillota</taxon>
        <taxon>Negativicutes</taxon>
        <taxon>Acetonemataceae</taxon>
        <taxon>Acetonema</taxon>
    </lineage>
</organism>
<keyword evidence="5" id="KW-0547">Nucleotide-binding</keyword>
<dbReference type="OrthoDB" id="9808041at2"/>
<dbReference type="GO" id="GO:0003848">
    <property type="term" value="F:2-amino-4-hydroxy-6-hydroxymethyldihydropteridine diphosphokinase activity"/>
    <property type="evidence" value="ECO:0007669"/>
    <property type="project" value="UniProtKB-EC"/>
</dbReference>
<dbReference type="eggNOG" id="COG0801">
    <property type="taxonomic scope" value="Bacteria"/>
</dbReference>
<proteinExistence type="predicted"/>
<dbReference type="PANTHER" id="PTHR43071:SF1">
    <property type="entry name" value="2-AMINO-4-HYDROXY-6-HYDROXYMETHYLDIHYDROPTERIDINE PYROPHOSPHOKINASE"/>
    <property type="match status" value="1"/>
</dbReference>
<dbReference type="RefSeq" id="WP_004096813.1">
    <property type="nucleotide sequence ID" value="NZ_AFGF01000126.1"/>
</dbReference>
<evidence type="ECO:0000256" key="3">
    <source>
        <dbReference type="ARBA" id="ARBA00013253"/>
    </source>
</evidence>
<dbReference type="Proteomes" id="UP000003240">
    <property type="component" value="Unassembled WGS sequence"/>
</dbReference>
<evidence type="ECO:0000256" key="6">
    <source>
        <dbReference type="ARBA" id="ARBA00022777"/>
    </source>
</evidence>
<accession>F7NL28</accession>
<dbReference type="EC" id="2.7.6.3" evidence="3"/>
<evidence type="ECO:0000256" key="7">
    <source>
        <dbReference type="ARBA" id="ARBA00022840"/>
    </source>
</evidence>
<keyword evidence="4" id="KW-0808">Transferase</keyword>
<dbReference type="EMBL" id="AFGF01000126">
    <property type="protein sequence ID" value="EGO63133.1"/>
    <property type="molecule type" value="Genomic_DNA"/>
</dbReference>
<dbReference type="GO" id="GO:0046656">
    <property type="term" value="P:folic acid biosynthetic process"/>
    <property type="evidence" value="ECO:0007669"/>
    <property type="project" value="UniProtKB-KW"/>
</dbReference>
<dbReference type="PANTHER" id="PTHR43071">
    <property type="entry name" value="2-AMINO-4-HYDROXY-6-HYDROXYMETHYLDIHYDROPTERIDINE PYROPHOSPHOKINASE"/>
    <property type="match status" value="1"/>
</dbReference>
<evidence type="ECO:0000313" key="11">
    <source>
        <dbReference type="Proteomes" id="UP000003240"/>
    </source>
</evidence>
<dbReference type="UniPathway" id="UPA00077">
    <property type="reaction ID" value="UER00155"/>
</dbReference>
<keyword evidence="8" id="KW-0289">Folate biosynthesis</keyword>
<evidence type="ECO:0000313" key="10">
    <source>
        <dbReference type="EMBL" id="EGO63133.1"/>
    </source>
</evidence>
<evidence type="ECO:0000256" key="4">
    <source>
        <dbReference type="ARBA" id="ARBA00022679"/>
    </source>
</evidence>
<keyword evidence="11" id="KW-1185">Reference proteome</keyword>
<dbReference type="Pfam" id="PF01288">
    <property type="entry name" value="HPPK"/>
    <property type="match status" value="1"/>
</dbReference>
<comment type="pathway">
    <text evidence="2">Cofactor biosynthesis; tetrahydrofolate biosynthesis; 2-amino-4-hydroxy-6-hydroxymethyl-7,8-dihydropteridine diphosphate from 7,8-dihydroneopterin triphosphate: step 4/4.</text>
</comment>
<reference evidence="10 11" key="1">
    <citation type="journal article" date="2011" name="EMBO J.">
        <title>Structural diversity of bacterial flagellar motors.</title>
        <authorList>
            <person name="Chen S."/>
            <person name="Beeby M."/>
            <person name="Murphy G.E."/>
            <person name="Leadbetter J.R."/>
            <person name="Hendrixson D.R."/>
            <person name="Briegel A."/>
            <person name="Li Z."/>
            <person name="Shi J."/>
            <person name="Tocheva E.I."/>
            <person name="Muller A."/>
            <person name="Dobro M.J."/>
            <person name="Jensen G.J."/>
        </authorList>
    </citation>
    <scope>NUCLEOTIDE SEQUENCE [LARGE SCALE GENOMIC DNA]</scope>
    <source>
        <strain evidence="10 11">DSM 6540</strain>
    </source>
</reference>
<comment type="caution">
    <text evidence="10">The sequence shown here is derived from an EMBL/GenBank/DDBJ whole genome shotgun (WGS) entry which is preliminary data.</text>
</comment>
<feature type="domain" description="7,8-dihydro-6-hydroxymethylpterin-pyrophosphokinase" evidence="9">
    <location>
        <begin position="86"/>
        <end position="97"/>
    </location>
</feature>
<dbReference type="Gene3D" id="3.30.70.560">
    <property type="entry name" value="7,8-Dihydro-6-hydroxymethylpterin-pyrophosphokinase HPPK"/>
    <property type="match status" value="1"/>
</dbReference>
<evidence type="ECO:0000256" key="1">
    <source>
        <dbReference type="ARBA" id="ARBA00000198"/>
    </source>
</evidence>
<dbReference type="PROSITE" id="PS00794">
    <property type="entry name" value="HPPK"/>
    <property type="match status" value="1"/>
</dbReference>
<dbReference type="InterPro" id="IPR035907">
    <property type="entry name" value="Hppk_sf"/>
</dbReference>
<dbReference type="STRING" id="1009370.ALO_14002"/>
<sequence>MIFLGLGSNLGDKRSNIIRALNRLTATGDIQIRQVSSLYETEPVGFLEQPSFLNAVAAIETPQPPQALLHTCLAVEKELGRVRAVHWGPRTIDIDLLLYHDQVIQSEALTLPHPQMHLRPFVLIPLFEIAPGLKLSGRGLTELLAACEPVAVVPVERIGWSVEKHEYQ</sequence>
<name>F7NL28_9FIRM</name>
<dbReference type="InterPro" id="IPR000550">
    <property type="entry name" value="Hppk"/>
</dbReference>
<evidence type="ECO:0000256" key="5">
    <source>
        <dbReference type="ARBA" id="ARBA00022741"/>
    </source>
</evidence>
<gene>
    <name evidence="10" type="ORF">ALO_14002</name>
</gene>
<dbReference type="GO" id="GO:0005524">
    <property type="term" value="F:ATP binding"/>
    <property type="evidence" value="ECO:0007669"/>
    <property type="project" value="UniProtKB-KW"/>
</dbReference>
<dbReference type="NCBIfam" id="TIGR01498">
    <property type="entry name" value="folK"/>
    <property type="match status" value="1"/>
</dbReference>